<protein>
    <recommendedName>
        <fullName evidence="2">ShKT domain-containing protein</fullName>
    </recommendedName>
</protein>
<proteinExistence type="predicted"/>
<feature type="chain" id="PRO_5047285345" description="ShKT domain-containing protein" evidence="1">
    <location>
        <begin position="17"/>
        <end position="234"/>
    </location>
</feature>
<dbReference type="SMART" id="SM00254">
    <property type="entry name" value="ShKT"/>
    <property type="match status" value="2"/>
</dbReference>
<dbReference type="InterPro" id="IPR003582">
    <property type="entry name" value="ShKT_dom"/>
</dbReference>
<evidence type="ECO:0000256" key="1">
    <source>
        <dbReference type="SAM" id="SignalP"/>
    </source>
</evidence>
<dbReference type="PANTHER" id="PTHR21724:SF0">
    <property type="entry name" value="SHKT DOMAIN-CONTAINING PROTEIN"/>
    <property type="match status" value="1"/>
</dbReference>
<gene>
    <name evidence="3" type="primary">Necator_chrIV.g16257</name>
    <name evidence="3" type="ORF">RB195_002961</name>
</gene>
<dbReference type="Pfam" id="PF01549">
    <property type="entry name" value="ShK"/>
    <property type="match status" value="3"/>
</dbReference>
<keyword evidence="1" id="KW-0732">Signal</keyword>
<feature type="domain" description="ShKT" evidence="2">
    <location>
        <begin position="103"/>
        <end position="143"/>
    </location>
</feature>
<feature type="domain" description="ShKT" evidence="2">
    <location>
        <begin position="42"/>
        <end position="97"/>
    </location>
</feature>
<reference evidence="3 4" key="1">
    <citation type="submission" date="2023-08" db="EMBL/GenBank/DDBJ databases">
        <title>A Necator americanus chromosomal reference genome.</title>
        <authorList>
            <person name="Ilik V."/>
            <person name="Petrzelkova K.J."/>
            <person name="Pardy F."/>
            <person name="Fuh T."/>
            <person name="Niatou-Singa F.S."/>
            <person name="Gouil Q."/>
            <person name="Baker L."/>
            <person name="Ritchie M.E."/>
            <person name="Jex A.R."/>
            <person name="Gazzola D."/>
            <person name="Li H."/>
            <person name="Toshio Fujiwara R."/>
            <person name="Zhan B."/>
            <person name="Aroian R.V."/>
            <person name="Pafco B."/>
            <person name="Schwarz E.M."/>
        </authorList>
    </citation>
    <scope>NUCLEOTIDE SEQUENCE [LARGE SCALE GENOMIC DNA]</scope>
    <source>
        <strain evidence="3 4">Aroian</strain>
        <tissue evidence="3">Whole animal</tissue>
    </source>
</reference>
<organism evidence="3 4">
    <name type="scientific">Necator americanus</name>
    <name type="common">Human hookworm</name>
    <dbReference type="NCBI Taxonomy" id="51031"/>
    <lineage>
        <taxon>Eukaryota</taxon>
        <taxon>Metazoa</taxon>
        <taxon>Ecdysozoa</taxon>
        <taxon>Nematoda</taxon>
        <taxon>Chromadorea</taxon>
        <taxon>Rhabditida</taxon>
        <taxon>Rhabditina</taxon>
        <taxon>Rhabditomorpha</taxon>
        <taxon>Strongyloidea</taxon>
        <taxon>Ancylostomatidae</taxon>
        <taxon>Bunostominae</taxon>
        <taxon>Necator</taxon>
    </lineage>
</organism>
<accession>A0ABR1DM43</accession>
<evidence type="ECO:0000313" key="4">
    <source>
        <dbReference type="Proteomes" id="UP001303046"/>
    </source>
</evidence>
<name>A0ABR1DM43_NECAM</name>
<keyword evidence="4" id="KW-1185">Reference proteome</keyword>
<dbReference type="Gene3D" id="1.10.10.1940">
    <property type="match status" value="1"/>
</dbReference>
<dbReference type="PANTHER" id="PTHR21724">
    <property type="entry name" value="SHKT DOMAIN-CONTAINING PROTEIN"/>
    <property type="match status" value="1"/>
</dbReference>
<sequence>MLLILISATLVCKTMCGNIVDLNCTYWDAAGAKAKFSEKAVNCPNVLPDSVCKALYNINDVVVDGDQARDEKCFKAADPSVKEAAIKTCPRTCGYCCLTPEYNCPNSQFPRISCSVITPNMCYSPAWKNIIEEDCPNVCGFCNSGNCFDVAPNCALDISICRSVLMQDFVKTVRDAKRARVARRNRTHRTKQHPDLHNLRPRTRILHLKSVPPHIRGKLRVRQQQRLVDWIRIV</sequence>
<feature type="signal peptide" evidence="1">
    <location>
        <begin position="1"/>
        <end position="16"/>
    </location>
</feature>
<evidence type="ECO:0000259" key="2">
    <source>
        <dbReference type="SMART" id="SM00254"/>
    </source>
</evidence>
<dbReference type="EMBL" id="JAVFWL010000004">
    <property type="protein sequence ID" value="KAK6751293.1"/>
    <property type="molecule type" value="Genomic_DNA"/>
</dbReference>
<comment type="caution">
    <text evidence="3">The sequence shown here is derived from an EMBL/GenBank/DDBJ whole genome shotgun (WGS) entry which is preliminary data.</text>
</comment>
<evidence type="ECO:0000313" key="3">
    <source>
        <dbReference type="EMBL" id="KAK6751293.1"/>
    </source>
</evidence>
<dbReference type="Proteomes" id="UP001303046">
    <property type="component" value="Unassembled WGS sequence"/>
</dbReference>